<proteinExistence type="predicted"/>
<evidence type="ECO:0000313" key="3">
    <source>
        <dbReference type="Proteomes" id="UP000004423"/>
    </source>
</evidence>
<dbReference type="AlphaFoldDB" id="A0AAV3FTS1"/>
<accession>A0AAV3FTS1</accession>
<dbReference type="EMBL" id="AIDX01000001">
    <property type="protein sequence ID" value="EIQ82149.1"/>
    <property type="molecule type" value="Genomic_DNA"/>
</dbReference>
<protein>
    <submittedName>
        <fullName evidence="2">NADPH-dependent FMN reductase</fullName>
    </submittedName>
</protein>
<gene>
    <name evidence="2" type="ORF">SCAZ3_07240</name>
</gene>
<name>A0AAV3FTS1_STRCB</name>
<dbReference type="Pfam" id="PF03358">
    <property type="entry name" value="FMN_red"/>
    <property type="match status" value="1"/>
</dbReference>
<sequence>MTTLDEHSRPRLIIPEYNQTLPAALKNAIEVGPRPYQQVAFSGKTAMIISQSNDRLDGFGTKH</sequence>
<feature type="domain" description="NADPH-dependent FMN reductase-like" evidence="1">
    <location>
        <begin position="13"/>
        <end position="58"/>
    </location>
</feature>
<dbReference type="RefSeq" id="WP_003043945.1">
    <property type="nucleotide sequence ID" value="NZ_AIDX01000001.2"/>
</dbReference>
<dbReference type="SUPFAM" id="SSF52218">
    <property type="entry name" value="Flavoproteins"/>
    <property type="match status" value="1"/>
</dbReference>
<dbReference type="InterPro" id="IPR005025">
    <property type="entry name" value="FMN_Rdtase-like_dom"/>
</dbReference>
<dbReference type="Gene3D" id="3.40.50.360">
    <property type="match status" value="1"/>
</dbReference>
<dbReference type="InterPro" id="IPR029039">
    <property type="entry name" value="Flavoprotein-like_sf"/>
</dbReference>
<dbReference type="GeneID" id="93876873"/>
<evidence type="ECO:0000259" key="1">
    <source>
        <dbReference type="Pfam" id="PF03358"/>
    </source>
</evidence>
<reference evidence="2 3" key="1">
    <citation type="journal article" date="2012" name="PLoS ONE">
        <title>Gene Repertoire Evolution of Streptococcus pyogenes Inferred from Phylogenomic Analysis with Streptococcus canis and Streptococcus dysgalactiae.</title>
        <authorList>
            <person name="Lefebure T."/>
            <person name="Richards V.P."/>
            <person name="Lang P."/>
            <person name="Pavinski-Bitar P."/>
            <person name="Stanhope M.J."/>
        </authorList>
    </citation>
    <scope>NUCLEOTIDE SEQUENCE [LARGE SCALE GENOMIC DNA]</scope>
    <source>
        <strain evidence="2 3">FSL Z3-227</strain>
    </source>
</reference>
<dbReference type="GO" id="GO:0016491">
    <property type="term" value="F:oxidoreductase activity"/>
    <property type="evidence" value="ECO:0007669"/>
    <property type="project" value="InterPro"/>
</dbReference>
<comment type="caution">
    <text evidence="2">The sequence shown here is derived from an EMBL/GenBank/DDBJ whole genome shotgun (WGS) entry which is preliminary data.</text>
</comment>
<dbReference type="Proteomes" id="UP000004423">
    <property type="component" value="Unassembled WGS sequence"/>
</dbReference>
<evidence type="ECO:0000313" key="2">
    <source>
        <dbReference type="EMBL" id="EIQ82149.1"/>
    </source>
</evidence>
<organism evidence="2 3">
    <name type="scientific">Streptococcus canis FSL Z3-227</name>
    <dbReference type="NCBI Taxonomy" id="482234"/>
    <lineage>
        <taxon>Bacteria</taxon>
        <taxon>Bacillati</taxon>
        <taxon>Bacillota</taxon>
        <taxon>Bacilli</taxon>
        <taxon>Lactobacillales</taxon>
        <taxon>Streptococcaceae</taxon>
        <taxon>Streptococcus</taxon>
    </lineage>
</organism>